<accession>A0A1M4TS30</accession>
<gene>
    <name evidence="1" type="ORF">SAMN02745164_00491</name>
</gene>
<dbReference type="GO" id="GO:0003677">
    <property type="term" value="F:DNA binding"/>
    <property type="evidence" value="ECO:0007669"/>
    <property type="project" value="InterPro"/>
</dbReference>
<dbReference type="STRING" id="1122195.SAMN02745164_00491"/>
<organism evidence="1 2">
    <name type="scientific">Marinitoga hydrogenitolerans (strain DSM 16785 / JCM 12826 / AT1271)</name>
    <dbReference type="NCBI Taxonomy" id="1122195"/>
    <lineage>
        <taxon>Bacteria</taxon>
        <taxon>Thermotogati</taxon>
        <taxon>Thermotogota</taxon>
        <taxon>Thermotogae</taxon>
        <taxon>Petrotogales</taxon>
        <taxon>Petrotogaceae</taxon>
        <taxon>Marinitoga</taxon>
    </lineage>
</organism>
<proteinExistence type="predicted"/>
<dbReference type="InterPro" id="IPR010183">
    <property type="entry name" value="Phage_lambda_Bet"/>
</dbReference>
<evidence type="ECO:0000313" key="2">
    <source>
        <dbReference type="Proteomes" id="UP000184334"/>
    </source>
</evidence>
<dbReference type="InterPro" id="IPR018330">
    <property type="entry name" value="RecT_fam"/>
</dbReference>
<dbReference type="NCBIfam" id="TIGR01913">
    <property type="entry name" value="bet_lambda"/>
    <property type="match status" value="1"/>
</dbReference>
<dbReference type="AlphaFoldDB" id="A0A1M4TS30"/>
<dbReference type="GO" id="GO:0006310">
    <property type="term" value="P:DNA recombination"/>
    <property type="evidence" value="ECO:0007669"/>
    <property type="project" value="InterPro"/>
</dbReference>
<dbReference type="RefSeq" id="WP_072863099.1">
    <property type="nucleotide sequence ID" value="NZ_FQUI01000005.1"/>
</dbReference>
<dbReference type="Pfam" id="PF03837">
    <property type="entry name" value="RecT"/>
    <property type="match status" value="1"/>
</dbReference>
<sequence length="293" mass="34121">MSEIKPVESKEIKFSSEEVQLIKETVAKGTTDVEFRFFLELAKRYDLDPFKKQIWCVKYGNSPATIFTGRDGFLHIAHKSGKFASLKTFALVLDKNGEVKEADVCPDPRRLVGAKCYVFRNDWKEPLVQSVLLREYNTGKSNWAKMPETMIKKVAESMALRKAFDVSGLYAPEEFDQVKEEQYTETKNIRKQKTMSKNNKNINPQLILVLREKVKTLSEMLGVKEEMILHELERRVKKTIGEFTNDERNQAIKFLIKWIEKEEKAQQPEIIIEEPYKEENLMAEAARLFEENV</sequence>
<dbReference type="OrthoDB" id="1494353at2"/>
<dbReference type="Proteomes" id="UP000184334">
    <property type="component" value="Unassembled WGS sequence"/>
</dbReference>
<protein>
    <submittedName>
        <fullName evidence="1">Phage recombination protein Bet</fullName>
    </submittedName>
</protein>
<keyword evidence="2" id="KW-1185">Reference proteome</keyword>
<comment type="caution">
    <text evidence="1">The sequence shown here is derived from an EMBL/GenBank/DDBJ whole genome shotgun (WGS) entry which is preliminary data.</text>
</comment>
<dbReference type="EMBL" id="FQUI01000005">
    <property type="protein sequence ID" value="SHE47281.1"/>
    <property type="molecule type" value="Genomic_DNA"/>
</dbReference>
<reference evidence="1" key="1">
    <citation type="submission" date="2016-11" db="EMBL/GenBank/DDBJ databases">
        <authorList>
            <person name="Varghese N."/>
            <person name="Submissions S."/>
        </authorList>
    </citation>
    <scope>NUCLEOTIDE SEQUENCE [LARGE SCALE GENOMIC DNA]</scope>
    <source>
        <strain evidence="1">DSM 16785</strain>
    </source>
</reference>
<evidence type="ECO:0000313" key="1">
    <source>
        <dbReference type="EMBL" id="SHE47281.1"/>
    </source>
</evidence>
<name>A0A1M4TS30_MARH1</name>